<dbReference type="InterPro" id="IPR010496">
    <property type="entry name" value="AL/BT2_dom"/>
</dbReference>
<feature type="domain" description="3-keto-alpha-glucoside-1,2-lyase/3-keto-2-hydroxy-glucal hydratase" evidence="1">
    <location>
        <begin position="40"/>
        <end position="241"/>
    </location>
</feature>
<proteinExistence type="predicted"/>
<dbReference type="Pfam" id="PF06439">
    <property type="entry name" value="3keto-disac_hyd"/>
    <property type="match status" value="1"/>
</dbReference>
<organism evidence="2 3">
    <name type="scientific">Flectobacillus longus</name>
    <dbReference type="NCBI Taxonomy" id="2984207"/>
    <lineage>
        <taxon>Bacteria</taxon>
        <taxon>Pseudomonadati</taxon>
        <taxon>Bacteroidota</taxon>
        <taxon>Cytophagia</taxon>
        <taxon>Cytophagales</taxon>
        <taxon>Flectobacillaceae</taxon>
        <taxon>Flectobacillus</taxon>
    </lineage>
</organism>
<evidence type="ECO:0000313" key="3">
    <source>
        <dbReference type="Proteomes" id="UP001236569"/>
    </source>
</evidence>
<gene>
    <name evidence="2" type="ORF">QM480_22010</name>
</gene>
<dbReference type="Gene3D" id="2.60.120.560">
    <property type="entry name" value="Exo-inulinase, domain 1"/>
    <property type="match status" value="1"/>
</dbReference>
<evidence type="ECO:0000259" key="1">
    <source>
        <dbReference type="Pfam" id="PF06439"/>
    </source>
</evidence>
<evidence type="ECO:0000313" key="2">
    <source>
        <dbReference type="EMBL" id="MDI9867031.1"/>
    </source>
</evidence>
<accession>A0ABT6YTY3</accession>
<dbReference type="EMBL" id="JASHID010000022">
    <property type="protein sequence ID" value="MDI9867031.1"/>
    <property type="molecule type" value="Genomic_DNA"/>
</dbReference>
<dbReference type="Proteomes" id="UP001236569">
    <property type="component" value="Unassembled WGS sequence"/>
</dbReference>
<protein>
    <submittedName>
        <fullName evidence="2">DUF1080 domain-containing protein</fullName>
    </submittedName>
</protein>
<reference evidence="2 3" key="1">
    <citation type="submission" date="2023-05" db="EMBL/GenBank/DDBJ databases">
        <title>Novel species of genus Flectobacillus isolated from stream in China.</title>
        <authorList>
            <person name="Lu H."/>
        </authorList>
    </citation>
    <scope>NUCLEOTIDE SEQUENCE [LARGE SCALE GENOMIC DNA]</scope>
    <source>
        <strain evidence="2 3">DC10W</strain>
    </source>
</reference>
<comment type="caution">
    <text evidence="2">The sequence shown here is derived from an EMBL/GenBank/DDBJ whole genome shotgun (WGS) entry which is preliminary data.</text>
</comment>
<sequence>MKNLIIKSVATLGIATLGLSSFVGTSNEPNQLSEQEKKEGWTLLFDGKTTNGWHLYNKGKIPTAWIIQNNELYCKPDTFTVEHGDLVTDKEYQNFDLRFEWKITVGGNSGIFFNVVEKESNPTAWSTGPEYQLLDTKHDDYEANVKKRAGCLYGFFPQKNAAVTKPAGEWNESRIKQVNGKIEFYLNSILTAEQDLTSKEWKDLVAKSNFKYFSTFSKTVKGHIALQDWSKGIAFKNIKIKEL</sequence>
<dbReference type="RefSeq" id="WP_283371742.1">
    <property type="nucleotide sequence ID" value="NZ_JASHID010000022.1"/>
</dbReference>
<name>A0ABT6YTY3_9BACT</name>
<keyword evidence="3" id="KW-1185">Reference proteome</keyword>